<dbReference type="Proteomes" id="UP000022910">
    <property type="component" value="Unassembled WGS sequence"/>
</dbReference>
<gene>
    <name evidence="2" type="ORF">RirG_156810</name>
</gene>
<reference evidence="2 3" key="1">
    <citation type="submission" date="2014-02" db="EMBL/GenBank/DDBJ databases">
        <title>Single nucleus genome sequencing reveals high similarity among nuclei of an endomycorrhizal fungus.</title>
        <authorList>
            <person name="Lin K."/>
            <person name="Geurts R."/>
            <person name="Zhang Z."/>
            <person name="Limpens E."/>
            <person name="Saunders D.G."/>
            <person name="Mu D."/>
            <person name="Pang E."/>
            <person name="Cao H."/>
            <person name="Cha H."/>
            <person name="Lin T."/>
            <person name="Zhou Q."/>
            <person name="Shang Y."/>
            <person name="Li Y."/>
            <person name="Ivanov S."/>
            <person name="Sharma T."/>
            <person name="Velzen R.V."/>
            <person name="Ruijter N.D."/>
            <person name="Aanen D.K."/>
            <person name="Win J."/>
            <person name="Kamoun S."/>
            <person name="Bisseling T."/>
            <person name="Huang S."/>
        </authorList>
    </citation>
    <scope>NUCLEOTIDE SEQUENCE [LARGE SCALE GENOMIC DNA]</scope>
    <source>
        <strain evidence="3">DAOM197198w</strain>
    </source>
</reference>
<evidence type="ECO:0000313" key="3">
    <source>
        <dbReference type="Proteomes" id="UP000022910"/>
    </source>
</evidence>
<feature type="transmembrane region" description="Helical" evidence="1">
    <location>
        <begin position="697"/>
        <end position="720"/>
    </location>
</feature>
<dbReference type="AlphaFoldDB" id="A0A015M7V6"/>
<dbReference type="EMBL" id="JEMT01024263">
    <property type="protein sequence ID" value="EXX62963.1"/>
    <property type="molecule type" value="Genomic_DNA"/>
</dbReference>
<dbReference type="HOGENOM" id="CLU_009551_1_0_1"/>
<feature type="transmembrane region" description="Helical" evidence="1">
    <location>
        <begin position="806"/>
        <end position="828"/>
    </location>
</feature>
<organism evidence="2 3">
    <name type="scientific">Rhizophagus irregularis (strain DAOM 197198w)</name>
    <name type="common">Glomus intraradices</name>
    <dbReference type="NCBI Taxonomy" id="1432141"/>
    <lineage>
        <taxon>Eukaryota</taxon>
        <taxon>Fungi</taxon>
        <taxon>Fungi incertae sedis</taxon>
        <taxon>Mucoromycota</taxon>
        <taxon>Glomeromycotina</taxon>
        <taxon>Glomeromycetes</taxon>
        <taxon>Glomerales</taxon>
        <taxon>Glomeraceae</taxon>
        <taxon>Rhizophagus</taxon>
    </lineage>
</organism>
<name>A0A015M7V6_RHIIW</name>
<protein>
    <submittedName>
        <fullName evidence="2">Uncharacterized protein</fullName>
    </submittedName>
</protein>
<keyword evidence="1" id="KW-1133">Transmembrane helix</keyword>
<sequence length="939" mass="106994">MFDDSSILLHMRKQRPIDDSSLDDHFIIRILDSNSETHQIKIFDEEIKEAENTFILTNKYILLTYYKINDMMRYGMICNQNGEILTKTKGLVLGGSKVSSFSNVIVNVNPEVSFLWLTGIYNPPNGISTISWIVFSMPTSDENIINKNIAKLGNDSISSEGEIWTEYKGFPTIDGGYGIAFIGRQPGIDNNETLNLNPEWLIYVIFLKHQTYERMELSQIYQANLGFNTMTFRECNLAYDNGYICIISVSSLGVPIKSGEFVISFLSSGAVVGKGINQFNIDDQIPPGRQYNIDGVVSLVYGGFAIILQNIDDNSIDNSICYSPNGQSFLECKNLPKKFQKGKNGSLIYGLLSNNTLWIVQDEILADGWSIYFFDLRQYVVDVHGYGNPYIESTSPEKDSKINSTTDKITINFTTPIVLSSNDISIYQVNQPQDILRQRTSAKNSEYVHLINKNLTIIVDVLSSTFNMQETYYVLMDNNFVKNITNNEPKIGIKKNKWSFNTTQLKEYKYAESAIVSISLDESYSRVFDDFTSQERRDFLVNLQNKLCQIIPVGDKQLKFTGKYRKDSSISQIQLALNIDNIDNGRDIKSIIYDLDTLIRNKDITQISMVERVVYLDKDYGCKHEPNIIDQLRDTAIIVFPALFLVASIYFISRWWCKNKNKKDPKECHNRIIISIAVILSDVVFDSLFTINDSVEVNLYIPSLVFFVVPLIFNLVIIITKEIKDSSEFRRWFKDNSGITIITATLATINIKMLNIISSNFGGFNFFNARFSEKTEKIILCGGFISFMIEDLPQLVIQILYSNRTIAWNIIPLLSLISNGFIFVMDIYEYWFEIYHHIQGKVVNKNSSNSSTKLDEDSLETSLAITLTNSISIVNKEIANNDDIEKNDESNVNEISPAEDSINYDEKMNKDANVKIQQQKPKIGIDETLNSESDIQNVI</sequence>
<evidence type="ECO:0000313" key="2">
    <source>
        <dbReference type="EMBL" id="EXX62963.1"/>
    </source>
</evidence>
<evidence type="ECO:0000256" key="1">
    <source>
        <dbReference type="SAM" id="Phobius"/>
    </source>
</evidence>
<accession>A0A015M7V6</accession>
<comment type="caution">
    <text evidence="2">The sequence shown here is derived from an EMBL/GenBank/DDBJ whole genome shotgun (WGS) entry which is preliminary data.</text>
</comment>
<feature type="transmembrane region" description="Helical" evidence="1">
    <location>
        <begin position="778"/>
        <end position="800"/>
    </location>
</feature>
<keyword evidence="1" id="KW-0472">Membrane</keyword>
<proteinExistence type="predicted"/>
<keyword evidence="3" id="KW-1185">Reference proteome</keyword>
<dbReference type="STRING" id="1432141.A0A015M7V6"/>
<keyword evidence="1" id="KW-0812">Transmembrane</keyword>
<feature type="transmembrane region" description="Helical" evidence="1">
    <location>
        <begin position="635"/>
        <end position="652"/>
    </location>
</feature>